<comment type="similarity">
    <text evidence="10">Belongs to the G-protein coupled receptor 1 family.</text>
</comment>
<evidence type="ECO:0000256" key="4">
    <source>
        <dbReference type="ARBA" id="ARBA00022989"/>
    </source>
</evidence>
<evidence type="ECO:0000259" key="12">
    <source>
        <dbReference type="PROSITE" id="PS50262"/>
    </source>
</evidence>
<dbReference type="PRINTS" id="PR00245">
    <property type="entry name" value="OLFACTORYR"/>
</dbReference>
<comment type="caution">
    <text evidence="13">The sequence shown here is derived from an EMBL/GenBank/DDBJ whole genome shotgun (WGS) entry which is preliminary data.</text>
</comment>
<keyword evidence="6 11" id="KW-0472">Membrane</keyword>
<dbReference type="Gene3D" id="1.20.1070.10">
    <property type="entry name" value="Rhodopsin 7-helix transmembrane proteins"/>
    <property type="match status" value="1"/>
</dbReference>
<feature type="transmembrane region" description="Helical" evidence="11">
    <location>
        <begin position="237"/>
        <end position="253"/>
    </location>
</feature>
<dbReference type="PRINTS" id="PR00237">
    <property type="entry name" value="GPCRRHODOPSN"/>
</dbReference>
<evidence type="ECO:0000256" key="10">
    <source>
        <dbReference type="RuleBase" id="RU000688"/>
    </source>
</evidence>
<keyword evidence="8" id="KW-0325">Glycoprotein</keyword>
<dbReference type="InterPro" id="IPR000725">
    <property type="entry name" value="Olfact_rcpt"/>
</dbReference>
<keyword evidence="5 10" id="KW-0297">G-protein coupled receptor</keyword>
<dbReference type="Pfam" id="PF13853">
    <property type="entry name" value="7tm_4"/>
    <property type="match status" value="1"/>
</dbReference>
<evidence type="ECO:0000256" key="5">
    <source>
        <dbReference type="ARBA" id="ARBA00023040"/>
    </source>
</evidence>
<feature type="transmembrane region" description="Helical" evidence="11">
    <location>
        <begin position="25"/>
        <end position="51"/>
    </location>
</feature>
<dbReference type="GO" id="GO:0005886">
    <property type="term" value="C:plasma membrane"/>
    <property type="evidence" value="ECO:0007669"/>
    <property type="project" value="UniProtKB-SubCell"/>
</dbReference>
<evidence type="ECO:0000256" key="1">
    <source>
        <dbReference type="ARBA" id="ARBA00002936"/>
    </source>
</evidence>
<evidence type="ECO:0000256" key="8">
    <source>
        <dbReference type="ARBA" id="ARBA00023180"/>
    </source>
</evidence>
<evidence type="ECO:0000256" key="9">
    <source>
        <dbReference type="ARBA" id="ARBA00023224"/>
    </source>
</evidence>
<feature type="domain" description="G-protein coupled receptors family 1 profile" evidence="12">
    <location>
        <begin position="41"/>
        <end position="290"/>
    </location>
</feature>
<feature type="transmembrane region" description="Helical" evidence="11">
    <location>
        <begin position="57"/>
        <end position="78"/>
    </location>
</feature>
<dbReference type="PROSITE" id="PS00237">
    <property type="entry name" value="G_PROTEIN_RECEP_F1_1"/>
    <property type="match status" value="1"/>
</dbReference>
<dbReference type="GO" id="GO:0004984">
    <property type="term" value="F:olfactory receptor activity"/>
    <property type="evidence" value="ECO:0007669"/>
    <property type="project" value="InterPro"/>
</dbReference>
<dbReference type="PROSITE" id="PS50262">
    <property type="entry name" value="G_PROTEIN_RECEP_F1_2"/>
    <property type="match status" value="1"/>
</dbReference>
<keyword evidence="4 11" id="KW-1133">Transmembrane helix</keyword>
<proteinExistence type="inferred from homology"/>
<keyword evidence="11" id="KW-0552">Olfaction</keyword>
<evidence type="ECO:0000256" key="11">
    <source>
        <dbReference type="RuleBase" id="RU363047"/>
    </source>
</evidence>
<comment type="function">
    <text evidence="1">Odorant receptor.</text>
</comment>
<protein>
    <recommendedName>
        <fullName evidence="11">Olfactory receptor</fullName>
    </recommendedName>
</protein>
<keyword evidence="3 10" id="KW-0812">Transmembrane</keyword>
<name>A0A851FM63_PITSO</name>
<dbReference type="OrthoDB" id="9011197at2759"/>
<dbReference type="SUPFAM" id="SSF81321">
    <property type="entry name" value="Family A G protein-coupled receptor-like"/>
    <property type="match status" value="1"/>
</dbReference>
<dbReference type="InterPro" id="IPR000276">
    <property type="entry name" value="GPCR_Rhodpsn"/>
</dbReference>
<accession>A0A851FM63</accession>
<dbReference type="PANTHER" id="PTHR48018">
    <property type="entry name" value="OLFACTORY RECEPTOR"/>
    <property type="match status" value="1"/>
</dbReference>
<feature type="non-terminal residue" evidence="13">
    <location>
        <position position="1"/>
    </location>
</feature>
<evidence type="ECO:0000256" key="3">
    <source>
        <dbReference type="ARBA" id="ARBA00022692"/>
    </source>
</evidence>
<feature type="non-terminal residue" evidence="13">
    <location>
        <position position="308"/>
    </location>
</feature>
<evidence type="ECO:0000256" key="7">
    <source>
        <dbReference type="ARBA" id="ARBA00023170"/>
    </source>
</evidence>
<dbReference type="FunFam" id="1.20.1070.10:FF:000003">
    <property type="entry name" value="Olfactory receptor"/>
    <property type="match status" value="1"/>
</dbReference>
<dbReference type="AlphaFoldDB" id="A0A851FM63"/>
<dbReference type="InterPro" id="IPR017452">
    <property type="entry name" value="GPCR_Rhodpsn_7TM"/>
</dbReference>
<gene>
    <name evidence="13" type="ORF">PITSOR_R01677</name>
</gene>
<evidence type="ECO:0000313" key="13">
    <source>
        <dbReference type="EMBL" id="NWI95666.1"/>
    </source>
</evidence>
<comment type="subcellular location">
    <subcellularLocation>
        <location evidence="11">Cell membrane</location>
        <topology evidence="11">Multi-pass membrane protein</topology>
    </subcellularLocation>
    <subcellularLocation>
        <location evidence="2">Membrane</location>
        <topology evidence="2">Multi-pass membrane protein</topology>
    </subcellularLocation>
</comment>
<dbReference type="GO" id="GO:0004930">
    <property type="term" value="F:G protein-coupled receptor activity"/>
    <property type="evidence" value="ECO:0007669"/>
    <property type="project" value="UniProtKB-KW"/>
</dbReference>
<feature type="transmembrane region" description="Helical" evidence="11">
    <location>
        <begin position="145"/>
        <end position="165"/>
    </location>
</feature>
<feature type="transmembrane region" description="Helical" evidence="11">
    <location>
        <begin position="273"/>
        <end position="292"/>
    </location>
</feature>
<dbReference type="Proteomes" id="UP000633448">
    <property type="component" value="Unassembled WGS sequence"/>
</dbReference>
<evidence type="ECO:0000256" key="2">
    <source>
        <dbReference type="ARBA" id="ARBA00004141"/>
    </source>
</evidence>
<evidence type="ECO:0000313" key="14">
    <source>
        <dbReference type="Proteomes" id="UP000633448"/>
    </source>
</evidence>
<keyword evidence="11" id="KW-1003">Cell membrane</keyword>
<evidence type="ECO:0000256" key="6">
    <source>
        <dbReference type="ARBA" id="ARBA00023136"/>
    </source>
</evidence>
<feature type="transmembrane region" description="Helical" evidence="11">
    <location>
        <begin position="197"/>
        <end position="225"/>
    </location>
</feature>
<reference evidence="13" key="1">
    <citation type="submission" date="2019-10" db="EMBL/GenBank/DDBJ databases">
        <title>Bird 10,000 Genomes (B10K) Project - Family phase.</title>
        <authorList>
            <person name="Zhang G."/>
        </authorList>
    </citation>
    <scope>NUCLEOTIDE SEQUENCE</scope>
    <source>
        <strain evidence="13">B10K-DU-002-53</strain>
        <tissue evidence="13">Muscle</tissue>
    </source>
</reference>
<dbReference type="EMBL" id="WEKX01024388">
    <property type="protein sequence ID" value="NWI95666.1"/>
    <property type="molecule type" value="Genomic_DNA"/>
</dbReference>
<organism evidence="13 14">
    <name type="scientific">Pitta sordida</name>
    <name type="common">Hooded pitta</name>
    <dbReference type="NCBI Taxonomy" id="9163"/>
    <lineage>
        <taxon>Eukaryota</taxon>
        <taxon>Metazoa</taxon>
        <taxon>Chordata</taxon>
        <taxon>Craniata</taxon>
        <taxon>Vertebrata</taxon>
        <taxon>Euteleostomi</taxon>
        <taxon>Archelosauria</taxon>
        <taxon>Archosauria</taxon>
        <taxon>Dinosauria</taxon>
        <taxon>Saurischia</taxon>
        <taxon>Theropoda</taxon>
        <taxon>Coelurosauria</taxon>
        <taxon>Aves</taxon>
        <taxon>Neognathae</taxon>
        <taxon>Neoaves</taxon>
        <taxon>Telluraves</taxon>
        <taxon>Australaves</taxon>
        <taxon>Passeriformes</taxon>
        <taxon>Pittidae</taxon>
        <taxon>Pitta</taxon>
    </lineage>
</organism>
<keyword evidence="9 10" id="KW-0807">Transducer</keyword>
<keyword evidence="11" id="KW-0716">Sensory transduction</keyword>
<keyword evidence="14" id="KW-1185">Reference proteome</keyword>
<keyword evidence="7 10" id="KW-0675">Receptor</keyword>
<sequence length="308" mass="33695">MVGDNETFVSRFILLGFTTRAELQVLCFVLLLAIYVAILIGNLGVILLIRIDPRLHTPMYFFLSHLSFLDICYSSTIIPRSLVGVLVEKGKVISFIGCVTQLFAFATWATTEGYVLAIMAYDRHVAICTPLLYPVVMSRRFSTGMLAGAYLTGVISSTTHTISIFRTPFCSRVIHHFFCDGPPLLALSCSDSRSSQAVVGAVVGFNVLGTTVLILLSYSSVLSAVLRLRSAAGRHKALSTCASHLLSVALYYGSSLSVYLRPLSSHSSEQDKVLSVLYSIAVPLLNPLVYSLRNTDVKDAVRRVRSKI</sequence>